<reference evidence="2" key="1">
    <citation type="journal article" date="2023" name="Mol. Phylogenet. Evol.">
        <title>Genome-scale phylogeny and comparative genomics of the fungal order Sordariales.</title>
        <authorList>
            <person name="Hensen N."/>
            <person name="Bonometti L."/>
            <person name="Westerberg I."/>
            <person name="Brannstrom I.O."/>
            <person name="Guillou S."/>
            <person name="Cros-Aarteil S."/>
            <person name="Calhoun S."/>
            <person name="Haridas S."/>
            <person name="Kuo A."/>
            <person name="Mondo S."/>
            <person name="Pangilinan J."/>
            <person name="Riley R."/>
            <person name="LaButti K."/>
            <person name="Andreopoulos B."/>
            <person name="Lipzen A."/>
            <person name="Chen C."/>
            <person name="Yan M."/>
            <person name="Daum C."/>
            <person name="Ng V."/>
            <person name="Clum A."/>
            <person name="Steindorff A."/>
            <person name="Ohm R.A."/>
            <person name="Martin F."/>
            <person name="Silar P."/>
            <person name="Natvig D.O."/>
            <person name="Lalanne C."/>
            <person name="Gautier V."/>
            <person name="Ament-Velasquez S.L."/>
            <person name="Kruys A."/>
            <person name="Hutchinson M.I."/>
            <person name="Powell A.J."/>
            <person name="Barry K."/>
            <person name="Miller A.N."/>
            <person name="Grigoriev I.V."/>
            <person name="Debuchy R."/>
            <person name="Gladieux P."/>
            <person name="Hiltunen Thoren M."/>
            <person name="Johannesson H."/>
        </authorList>
    </citation>
    <scope>NUCLEOTIDE SEQUENCE</scope>
    <source>
        <strain evidence="2">SMH4131-1</strain>
    </source>
</reference>
<evidence type="ECO:0000313" key="3">
    <source>
        <dbReference type="Proteomes" id="UP001286456"/>
    </source>
</evidence>
<reference evidence="2" key="2">
    <citation type="submission" date="2023-06" db="EMBL/GenBank/DDBJ databases">
        <authorList>
            <consortium name="Lawrence Berkeley National Laboratory"/>
            <person name="Haridas S."/>
            <person name="Hensen N."/>
            <person name="Bonometti L."/>
            <person name="Westerberg I."/>
            <person name="Brannstrom I.O."/>
            <person name="Guillou S."/>
            <person name="Cros-Aarteil S."/>
            <person name="Calhoun S."/>
            <person name="Kuo A."/>
            <person name="Mondo S."/>
            <person name="Pangilinan J."/>
            <person name="Riley R."/>
            <person name="Labutti K."/>
            <person name="Andreopoulos B."/>
            <person name="Lipzen A."/>
            <person name="Chen C."/>
            <person name="Yanf M."/>
            <person name="Daum C."/>
            <person name="Ng V."/>
            <person name="Clum A."/>
            <person name="Steindorff A."/>
            <person name="Ohm R."/>
            <person name="Martin F."/>
            <person name="Silar P."/>
            <person name="Natvig D."/>
            <person name="Lalanne C."/>
            <person name="Gautier V."/>
            <person name="Ament-Velasquez S.L."/>
            <person name="Kruys A."/>
            <person name="Hutchinson M.I."/>
            <person name="Powell A.J."/>
            <person name="Barry K."/>
            <person name="Miller A.N."/>
            <person name="Grigoriev I.V."/>
            <person name="Debuchy R."/>
            <person name="Gladieux P."/>
            <person name="Thoren M.H."/>
            <person name="Johannesson H."/>
        </authorList>
    </citation>
    <scope>NUCLEOTIDE SEQUENCE</scope>
    <source>
        <strain evidence="2">SMH4131-1</strain>
    </source>
</reference>
<organism evidence="2 3">
    <name type="scientific">Cercophora scortea</name>
    <dbReference type="NCBI Taxonomy" id="314031"/>
    <lineage>
        <taxon>Eukaryota</taxon>
        <taxon>Fungi</taxon>
        <taxon>Dikarya</taxon>
        <taxon>Ascomycota</taxon>
        <taxon>Pezizomycotina</taxon>
        <taxon>Sordariomycetes</taxon>
        <taxon>Sordariomycetidae</taxon>
        <taxon>Sordariales</taxon>
        <taxon>Lasiosphaeriaceae</taxon>
        <taxon>Cercophora</taxon>
    </lineage>
</organism>
<proteinExistence type="predicted"/>
<feature type="region of interest" description="Disordered" evidence="1">
    <location>
        <begin position="59"/>
        <end position="114"/>
    </location>
</feature>
<keyword evidence="3" id="KW-1185">Reference proteome</keyword>
<feature type="compositionally biased region" description="Basic and acidic residues" evidence="1">
    <location>
        <begin position="89"/>
        <end position="114"/>
    </location>
</feature>
<feature type="region of interest" description="Disordered" evidence="1">
    <location>
        <begin position="1"/>
        <end position="22"/>
    </location>
</feature>
<accession>A0AAE0IL79</accession>
<sequence>MASSNNSAPEGNVRWKSFTQSNDEARARFHAAAMQKQHPDKGQDSKRAYLVDKVSQYVPASMSKMLGKDEASTTSPGKSEEPAPPGPPHRPEHDENIGEFLRDTHRSTGISLEK</sequence>
<protein>
    <submittedName>
        <fullName evidence="2">Uncharacterized protein</fullName>
    </submittedName>
</protein>
<dbReference type="EMBL" id="JAUEPO010000003">
    <property type="protein sequence ID" value="KAK3327206.1"/>
    <property type="molecule type" value="Genomic_DNA"/>
</dbReference>
<dbReference type="AlphaFoldDB" id="A0AAE0IL79"/>
<comment type="caution">
    <text evidence="2">The sequence shown here is derived from an EMBL/GenBank/DDBJ whole genome shotgun (WGS) entry which is preliminary data.</text>
</comment>
<name>A0AAE0IL79_9PEZI</name>
<evidence type="ECO:0000256" key="1">
    <source>
        <dbReference type="SAM" id="MobiDB-lite"/>
    </source>
</evidence>
<dbReference type="Proteomes" id="UP001286456">
    <property type="component" value="Unassembled WGS sequence"/>
</dbReference>
<evidence type="ECO:0000313" key="2">
    <source>
        <dbReference type="EMBL" id="KAK3327206.1"/>
    </source>
</evidence>
<gene>
    <name evidence="2" type="ORF">B0T19DRAFT_460291</name>
</gene>